<name>A0A2S0MLB1_9RHOB</name>
<proteinExistence type="predicted"/>
<dbReference type="InterPro" id="IPR029058">
    <property type="entry name" value="AB_hydrolase_fold"/>
</dbReference>
<evidence type="ECO:0000313" key="2">
    <source>
        <dbReference type="EMBL" id="AVO36652.1"/>
    </source>
</evidence>
<feature type="domain" description="T6SS Phospholipase effector Tle1-like catalytic" evidence="1">
    <location>
        <begin position="33"/>
        <end position="282"/>
    </location>
</feature>
<dbReference type="RefSeq" id="WP_106470967.1">
    <property type="nucleotide sequence ID" value="NZ_CP027665.1"/>
</dbReference>
<evidence type="ECO:0000259" key="1">
    <source>
        <dbReference type="Pfam" id="PF09994"/>
    </source>
</evidence>
<dbReference type="AlphaFoldDB" id="A0A2S0MLB1"/>
<dbReference type="Proteomes" id="UP000237655">
    <property type="component" value="Chromosome"/>
</dbReference>
<keyword evidence="3" id="KW-1185">Reference proteome</keyword>
<accession>A0A2S0MLB1</accession>
<organism evidence="2 3">
    <name type="scientific">Pukyongiella litopenaei</name>
    <dbReference type="NCBI Taxonomy" id="2605946"/>
    <lineage>
        <taxon>Bacteria</taxon>
        <taxon>Pseudomonadati</taxon>
        <taxon>Pseudomonadota</taxon>
        <taxon>Alphaproteobacteria</taxon>
        <taxon>Rhodobacterales</taxon>
        <taxon>Paracoccaceae</taxon>
        <taxon>Pukyongiella</taxon>
    </lineage>
</organism>
<reference evidence="3" key="1">
    <citation type="submission" date="2018-03" db="EMBL/GenBank/DDBJ databases">
        <title>Genomic analysis of the strain SH-1 isolated from shrimp intestine.</title>
        <authorList>
            <person name="Kim Y.-S."/>
            <person name="Kim S.-E."/>
            <person name="Kim K.-H."/>
        </authorList>
    </citation>
    <scope>NUCLEOTIDE SEQUENCE [LARGE SCALE GENOMIC DNA]</scope>
    <source>
        <strain evidence="3">SH-1</strain>
    </source>
</reference>
<gene>
    <name evidence="2" type="ORF">C6Y53_02380</name>
</gene>
<dbReference type="InterPro" id="IPR018712">
    <property type="entry name" value="Tle1-like_cat"/>
</dbReference>
<evidence type="ECO:0000313" key="3">
    <source>
        <dbReference type="Proteomes" id="UP000237655"/>
    </source>
</evidence>
<sequence length="365" mass="40505">MNLSRLKSRLLGWLARPLRSEHSAATATRGPRAHVIILDGTMSSLEPGYETNAGITFRLCCEAGGPVSVFYEAGVQLTHWRVAPDVLMGRGINRQIRRAYGYLASRYRPGDRIYLMGYSRGAYAVRSLAGVIDRVGLLRAEHATERNIRTAYRYYRDAGDNPHAATFSLAFCHDDVPIEMVGVWDTVKALGMRLPFLWKRAERDHGFHNHELGAGIRNGFHALGLDETRQVFTPVLWTCPPGWRGHIEQVWFRGTHGDVGGQLAGYESARPLANIPLVWMLERAEDCGLPLPRGWRARFHQDVNAPSVGTWGGWGKIFLLRSPRLVGRDSSERLHESVSPDHAPAIAAPLLNRSRTAGVSGATSA</sequence>
<dbReference type="PANTHER" id="PTHR33840:SF1">
    <property type="entry name" value="TLE1 PHOSPHOLIPASE DOMAIN-CONTAINING PROTEIN"/>
    <property type="match status" value="1"/>
</dbReference>
<dbReference type="SUPFAM" id="SSF53474">
    <property type="entry name" value="alpha/beta-Hydrolases"/>
    <property type="match status" value="1"/>
</dbReference>
<dbReference type="EMBL" id="CP027665">
    <property type="protein sequence ID" value="AVO36652.1"/>
    <property type="molecule type" value="Genomic_DNA"/>
</dbReference>
<protein>
    <submittedName>
        <fullName evidence="2">DUF2235 domain-containing protein</fullName>
    </submittedName>
</protein>
<dbReference type="PANTHER" id="PTHR33840">
    <property type="match status" value="1"/>
</dbReference>
<dbReference type="KEGG" id="thas:C6Y53_02380"/>
<dbReference type="Pfam" id="PF09994">
    <property type="entry name" value="T6SS_Tle1-like_cat"/>
    <property type="match status" value="1"/>
</dbReference>